<name>A0AAU7QVY5_9ACTN</name>
<feature type="domain" description="Swt1-like HEPN" evidence="1">
    <location>
        <begin position="11"/>
        <end position="124"/>
    </location>
</feature>
<dbReference type="AlphaFoldDB" id="A0AAU7QVY5"/>
<dbReference type="EMBL" id="CP157974">
    <property type="protein sequence ID" value="XBT79696.1"/>
    <property type="molecule type" value="Genomic_DNA"/>
</dbReference>
<gene>
    <name evidence="2" type="ORF">ABIH81_18725</name>
</gene>
<evidence type="ECO:0000259" key="1">
    <source>
        <dbReference type="Pfam" id="PF18731"/>
    </source>
</evidence>
<organism evidence="2">
    <name type="scientific">Micromonospora sp. HUAS YX12</name>
    <dbReference type="NCBI Taxonomy" id="3156396"/>
    <lineage>
        <taxon>Bacteria</taxon>
        <taxon>Bacillati</taxon>
        <taxon>Actinomycetota</taxon>
        <taxon>Actinomycetes</taxon>
        <taxon>Micromonosporales</taxon>
        <taxon>Micromonosporaceae</taxon>
        <taxon>Micromonospora</taxon>
    </lineage>
</organism>
<proteinExistence type="predicted"/>
<accession>A0AAU7QVY5</accession>
<protein>
    <submittedName>
        <fullName evidence="2">Swt1 family HEPN domain-containing protein</fullName>
    </submittedName>
</protein>
<sequence>MAISNRDRVGRALEMFAAGAAPFVDRHMAAAAGDSPVDWLELLARRDEQKFGKRPELSKSDPSLLLRLLTEEWRVFKDSLSRTEQSYASELRDVRNRWAHHANFGSDDTYRALDTIGRLLTAMGAVGEAEEVRKSKVEHQRLVHEKETQRVVRSSSAQLVEGMGLKAWRDVITPHRDVREGNFHSAEFAADLHNVALGDAESDEYGEPVEFFRRTYLTEGLRDLLSRAVRRVSGDGNASPVVNLQTSFGGGKTHSMLALYHIFSGLALTSYPQEVQELLAGADLAALGPKVRRVVLVGNHLHAYGLDPKPDGTKINTMWGELAWQLGGREAYDRIAAADVERTNPGAALTKLIREYAPCVILIDEWVAYARLLYGRDDLAGGTFSTQFTFAQTLTEAVKAVPGALLVVSIPASSDADPKRGGTGGAELEVGGVNGQQALAQLQHVVRRVADQWRPATAQESFEIVRRRLFEAPSGDGVRDIAAVARQFTQFYHQHKGEFPSGCSEPDYEARIRAAYPVHPELFDRLYNDWSTLEKFQRTRGVLRLLSKVVHALWVSGDAAPLIMTGSIPLDVTDARDEITQYLEDSWKAIIDADVDGPGASPAAVDASRSVFGQRALTRRIARTIFMGSAPTLGSAHKGIEQQRVWLGVAVPGDQVGNFGSALHLLGDRATYLYNDGGRWWYDLQESVLRSARDHADRLRDRPEEVWAEISRRVRATEPKTPGDFVAVHAAPESTGDVRDDPEARLVILHPQYPHARGDENSAAFGFARRTLDARGSSQRRNRNMLVFLAPDRKRLEELEEAVRQYLAWDVIAGSVVERNLTPDQAKQAKTRRDDADRAVNLRIPETYTWALVPVQPDATKPIEWEVVRAEGSDARLGVRTSAKLHQSDLLRVVHGPANIRRDLEQKLDRLWSAGHVSVGELWSLYCRYPYLARLKNRQVLDEGIRAGMNEIAWNVVGFALATGYNEDTGRYEGLALPHEDSFGQIIDTTLVVDAARAREQRDLETAEREAATAAEDDHPVEVIAPRTITPVQPAKPEIQPSKPAEPARPTRFFGVYKVDPNPVRRMKLLTDLDREVLQHLAADPDVELSIEVEITATKRTGFAEDKIRTVGENAKSLKFEQADFEEN</sequence>
<reference evidence="2" key="1">
    <citation type="submission" date="2024-06" db="EMBL/GenBank/DDBJ databases">
        <title>Micromonospora sp. strain HUAS YX12 genome sequences.</title>
        <authorList>
            <person name="Mo P."/>
        </authorList>
    </citation>
    <scope>NUCLEOTIDE SEQUENCE</scope>
    <source>
        <strain evidence="2">HUAS YX12</strain>
    </source>
</reference>
<dbReference type="Pfam" id="PF04465">
    <property type="entry name" value="DUF499"/>
    <property type="match status" value="1"/>
</dbReference>
<dbReference type="InterPro" id="IPR007555">
    <property type="entry name" value="DUF499"/>
</dbReference>
<dbReference type="InterPro" id="IPR041650">
    <property type="entry name" value="HEPN_Swt1"/>
</dbReference>
<evidence type="ECO:0000313" key="2">
    <source>
        <dbReference type="EMBL" id="XBT79696.1"/>
    </source>
</evidence>
<dbReference type="RefSeq" id="WP_349876176.1">
    <property type="nucleotide sequence ID" value="NZ_CP157974.1"/>
</dbReference>
<dbReference type="Pfam" id="PF18731">
    <property type="entry name" value="HEPN_Swt1"/>
    <property type="match status" value="1"/>
</dbReference>